<evidence type="ECO:0000256" key="1">
    <source>
        <dbReference type="SAM" id="Phobius"/>
    </source>
</evidence>
<evidence type="ECO:0000313" key="2">
    <source>
        <dbReference type="EMBL" id="KAK4886689.1"/>
    </source>
</evidence>
<keyword evidence="1" id="KW-1133">Transmembrane helix</keyword>
<dbReference type="InterPro" id="IPR031720">
    <property type="entry name" value="DUF4728"/>
</dbReference>
<dbReference type="EMBL" id="JARPUR010000001">
    <property type="protein sequence ID" value="KAK4886689.1"/>
    <property type="molecule type" value="Genomic_DNA"/>
</dbReference>
<dbReference type="PANTHER" id="PTHR34609:SF17">
    <property type="entry name" value="GEO08273P1-RELATED"/>
    <property type="match status" value="1"/>
</dbReference>
<protein>
    <submittedName>
        <fullName evidence="2">Uncharacterized protein</fullName>
    </submittedName>
</protein>
<name>A0AAN7PHL7_9COLE</name>
<keyword evidence="1" id="KW-0472">Membrane</keyword>
<dbReference type="Proteomes" id="UP001353858">
    <property type="component" value="Unassembled WGS sequence"/>
</dbReference>
<dbReference type="Pfam" id="PF15860">
    <property type="entry name" value="DUF4728"/>
    <property type="match status" value="1"/>
</dbReference>
<feature type="transmembrane region" description="Helical" evidence="1">
    <location>
        <begin position="61"/>
        <end position="86"/>
    </location>
</feature>
<keyword evidence="3" id="KW-1185">Reference proteome</keyword>
<dbReference type="AlphaFoldDB" id="A0AAN7PHL7"/>
<dbReference type="PANTHER" id="PTHR34609">
    <property type="entry name" value="GEO08273P1-RELATED"/>
    <property type="match status" value="1"/>
</dbReference>
<dbReference type="InterPro" id="IPR053077">
    <property type="entry name" value="MARVEL_domain_protein_3"/>
</dbReference>
<feature type="transmembrane region" description="Helical" evidence="1">
    <location>
        <begin position="92"/>
        <end position="116"/>
    </location>
</feature>
<reference evidence="3" key="1">
    <citation type="submission" date="2023-01" db="EMBL/GenBank/DDBJ databases">
        <title>Key to firefly adult light organ development and bioluminescence: homeobox transcription factors regulate luciferase expression and transportation to peroxisome.</title>
        <authorList>
            <person name="Fu X."/>
        </authorList>
    </citation>
    <scope>NUCLEOTIDE SEQUENCE [LARGE SCALE GENOMIC DNA]</scope>
</reference>
<sequence length="161" mass="18014">MVVEFPKFCFGVTLKTGTIIIGVVQSIFSFMFMILCAAYAENPNELVDMSDKSIIPDIYTLRCLLILISTVSALQCIFSILLIFGAETNRPLLLLPWIILNPTAIVIYVITTIIGIIHHTGLNNRSFIVGHLIVGLAVCLIGGYNTLRVYNYYRHLKTLNF</sequence>
<keyword evidence="1" id="KW-0812">Transmembrane</keyword>
<evidence type="ECO:0000313" key="3">
    <source>
        <dbReference type="Proteomes" id="UP001353858"/>
    </source>
</evidence>
<accession>A0AAN7PHL7</accession>
<comment type="caution">
    <text evidence="2">The sequence shown here is derived from an EMBL/GenBank/DDBJ whole genome shotgun (WGS) entry which is preliminary data.</text>
</comment>
<gene>
    <name evidence="2" type="ORF">RN001_002960</name>
</gene>
<feature type="transmembrane region" description="Helical" evidence="1">
    <location>
        <begin position="128"/>
        <end position="147"/>
    </location>
</feature>
<feature type="transmembrane region" description="Helical" evidence="1">
    <location>
        <begin position="20"/>
        <end position="40"/>
    </location>
</feature>
<proteinExistence type="predicted"/>
<organism evidence="2 3">
    <name type="scientific">Aquatica leii</name>
    <dbReference type="NCBI Taxonomy" id="1421715"/>
    <lineage>
        <taxon>Eukaryota</taxon>
        <taxon>Metazoa</taxon>
        <taxon>Ecdysozoa</taxon>
        <taxon>Arthropoda</taxon>
        <taxon>Hexapoda</taxon>
        <taxon>Insecta</taxon>
        <taxon>Pterygota</taxon>
        <taxon>Neoptera</taxon>
        <taxon>Endopterygota</taxon>
        <taxon>Coleoptera</taxon>
        <taxon>Polyphaga</taxon>
        <taxon>Elateriformia</taxon>
        <taxon>Elateroidea</taxon>
        <taxon>Lampyridae</taxon>
        <taxon>Luciolinae</taxon>
        <taxon>Aquatica</taxon>
    </lineage>
</organism>